<reference evidence="2 3" key="1">
    <citation type="submission" date="2020-08" db="EMBL/GenBank/DDBJ databases">
        <title>The isolate Caproiciproducens sp. 7D4C2 produces n-caproate at mildly acidic conditions from hexoses: genome and rBOX comparison with related strains and chain-elongating bacteria.</title>
        <authorList>
            <person name="Esquivel-Elizondo S."/>
            <person name="Bagci C."/>
            <person name="Temovska M."/>
            <person name="Jeon B.S."/>
            <person name="Bessarab I."/>
            <person name="Williams R.B.H."/>
            <person name="Huson D.H."/>
            <person name="Angenent L.T."/>
        </authorList>
    </citation>
    <scope>NUCLEOTIDE SEQUENCE [LARGE SCALE GENOMIC DNA]</scope>
    <source>
        <strain evidence="2 3">7D4C2</strain>
    </source>
</reference>
<name>A0A7G8T9Y5_9FIRM</name>
<feature type="region of interest" description="Disordered" evidence="1">
    <location>
        <begin position="36"/>
        <end position="58"/>
    </location>
</feature>
<dbReference type="RefSeq" id="WP_175391645.1">
    <property type="nucleotide sequence ID" value="NZ_CP060286.1"/>
</dbReference>
<dbReference type="KEGG" id="cfem:HCR03_17525"/>
<sequence length="58" mass="6677">MKKEPGPYGVDQIGAIVPEYEPTGLESDWEVFGGMTQEEREAEVDREEAEERRKEFSD</sequence>
<evidence type="ECO:0000256" key="1">
    <source>
        <dbReference type="SAM" id="MobiDB-lite"/>
    </source>
</evidence>
<dbReference type="Proteomes" id="UP000515909">
    <property type="component" value="Chromosome"/>
</dbReference>
<gene>
    <name evidence="2" type="ORF">HCR03_17525</name>
</gene>
<proteinExistence type="predicted"/>
<organism evidence="2 3">
    <name type="scientific">Caproicibacter fermentans</name>
    <dbReference type="NCBI Taxonomy" id="2576756"/>
    <lineage>
        <taxon>Bacteria</taxon>
        <taxon>Bacillati</taxon>
        <taxon>Bacillota</taxon>
        <taxon>Clostridia</taxon>
        <taxon>Eubacteriales</taxon>
        <taxon>Acutalibacteraceae</taxon>
        <taxon>Caproicibacter</taxon>
    </lineage>
</organism>
<dbReference type="EMBL" id="CP060286">
    <property type="protein sequence ID" value="QNK40426.1"/>
    <property type="molecule type" value="Genomic_DNA"/>
</dbReference>
<dbReference type="AlphaFoldDB" id="A0A7G8T9Y5"/>
<protein>
    <submittedName>
        <fullName evidence="2">Uncharacterized protein</fullName>
    </submittedName>
</protein>
<accession>A0A7G8T9Y5</accession>
<feature type="compositionally biased region" description="Basic and acidic residues" evidence="1">
    <location>
        <begin position="49"/>
        <end position="58"/>
    </location>
</feature>
<evidence type="ECO:0000313" key="3">
    <source>
        <dbReference type="Proteomes" id="UP000515909"/>
    </source>
</evidence>
<evidence type="ECO:0000313" key="2">
    <source>
        <dbReference type="EMBL" id="QNK40426.1"/>
    </source>
</evidence>